<feature type="signal peptide" evidence="1">
    <location>
        <begin position="1"/>
        <end position="19"/>
    </location>
</feature>
<evidence type="ECO:0000313" key="3">
    <source>
        <dbReference type="Proteomes" id="UP000244193"/>
    </source>
</evidence>
<dbReference type="InterPro" id="IPR036514">
    <property type="entry name" value="SGNH_hydro_sf"/>
</dbReference>
<dbReference type="PANTHER" id="PTHR30383:SF5">
    <property type="entry name" value="SGNH HYDROLASE-TYPE ESTERASE DOMAIN-CONTAINING PROTEIN"/>
    <property type="match status" value="1"/>
</dbReference>
<keyword evidence="3" id="KW-1185">Reference proteome</keyword>
<dbReference type="PROSITE" id="PS51257">
    <property type="entry name" value="PROKAR_LIPOPROTEIN"/>
    <property type="match status" value="1"/>
</dbReference>
<evidence type="ECO:0000313" key="2">
    <source>
        <dbReference type="EMBL" id="AWA29472.1"/>
    </source>
</evidence>
<dbReference type="KEGG" id="fmg:HYN48_04865"/>
<dbReference type="InterPro" id="IPR051532">
    <property type="entry name" value="Ester_Hydrolysis_Enzymes"/>
</dbReference>
<organism evidence="2 3">
    <name type="scientific">Flavobacterium magnum</name>
    <dbReference type="NCBI Taxonomy" id="2162713"/>
    <lineage>
        <taxon>Bacteria</taxon>
        <taxon>Pseudomonadati</taxon>
        <taxon>Bacteroidota</taxon>
        <taxon>Flavobacteriia</taxon>
        <taxon>Flavobacteriales</taxon>
        <taxon>Flavobacteriaceae</taxon>
        <taxon>Flavobacterium</taxon>
    </lineage>
</organism>
<dbReference type="SUPFAM" id="SSF52266">
    <property type="entry name" value="SGNH hydrolase"/>
    <property type="match status" value="1"/>
</dbReference>
<reference evidence="2 3" key="1">
    <citation type="submission" date="2018-04" db="EMBL/GenBank/DDBJ databases">
        <title>Genome sequencing of Flavobacterium sp. HYN0048.</title>
        <authorList>
            <person name="Yi H."/>
            <person name="Baek C."/>
        </authorList>
    </citation>
    <scope>NUCLEOTIDE SEQUENCE [LARGE SCALE GENOMIC DNA]</scope>
    <source>
        <strain evidence="2 3">HYN0048</strain>
    </source>
</reference>
<dbReference type="EMBL" id="CP028811">
    <property type="protein sequence ID" value="AWA29472.1"/>
    <property type="molecule type" value="Genomic_DNA"/>
</dbReference>
<feature type="chain" id="PRO_5015752194" evidence="1">
    <location>
        <begin position="20"/>
        <end position="487"/>
    </location>
</feature>
<dbReference type="OrthoDB" id="9764164at2"/>
<keyword evidence="1" id="KW-0732">Signal</keyword>
<proteinExistence type="predicted"/>
<dbReference type="GO" id="GO:0004622">
    <property type="term" value="F:phosphatidylcholine lysophospholipase activity"/>
    <property type="evidence" value="ECO:0007669"/>
    <property type="project" value="TreeGrafter"/>
</dbReference>
<dbReference type="PANTHER" id="PTHR30383">
    <property type="entry name" value="THIOESTERASE 1/PROTEASE 1/LYSOPHOSPHOLIPASE L1"/>
    <property type="match status" value="1"/>
</dbReference>
<dbReference type="AlphaFoldDB" id="A0A2S0RFH8"/>
<name>A0A2S0RFH8_9FLAO</name>
<evidence type="ECO:0000256" key="1">
    <source>
        <dbReference type="SAM" id="SignalP"/>
    </source>
</evidence>
<accession>A0A2S0RFH8</accession>
<sequence length="487" mass="50839">MIKNFKWLLLLSLSITACSSDDDNGEAPVVVTSGTADFSKYVALGDSFAAGYSDNALFKAGQENSYPNILSQQFALAGGGIFTSPLMADDLGGFSMGGMQIPQFPTRLYFNAATSTPMNVAGISATAIDAHVTGPINNLGVPGAKSFHLLASGYGQANPYFRRFASAADASVLGDAVAQSPTFFSLWIGGNDVLAYATSGGSGMNQTGNPNFATYGNSDITDPGVFAFAYNQILSALAVNGTKGVVANLPYINALPFFTTVPYNPVPLEANTAALLNGANGYGQYNAGIQFAKSQGLISQAEADRRTIAFHAGAGNAVVMNDSYLTNLSAFGIPSYRQATSDDFIVLPARAFIGTQVNGNPLQVNGVSVPLADNWVLSKEEVAEVKTATDAYNAIIEAAANEKGLALVDTKTILAQLANGGIVSDSFTLTSTYVTGGTFSLDGIHPSPRGYAFIANMFADAINAKYGSNLPGVNLGDYRILYPQAFQ</sequence>
<dbReference type="RefSeq" id="WP_108370056.1">
    <property type="nucleotide sequence ID" value="NZ_CP028811.1"/>
</dbReference>
<protein>
    <submittedName>
        <fullName evidence="2">G-D-S-L family lipolytic protein</fullName>
    </submittedName>
</protein>
<dbReference type="Proteomes" id="UP000244193">
    <property type="component" value="Chromosome"/>
</dbReference>
<gene>
    <name evidence="2" type="ORF">HYN48_04865</name>
</gene>
<dbReference type="Gene3D" id="3.40.50.1110">
    <property type="entry name" value="SGNH hydrolase"/>
    <property type="match status" value="2"/>
</dbReference>